<evidence type="ECO:0008006" key="13">
    <source>
        <dbReference type="Google" id="ProtNLM"/>
    </source>
</evidence>
<name>A0A4Q4T6M4_9PEZI</name>
<evidence type="ECO:0000313" key="12">
    <source>
        <dbReference type="Proteomes" id="UP000293360"/>
    </source>
</evidence>
<dbReference type="PROSITE" id="PS00805">
    <property type="entry name" value="CALRETICULIN_REPEAT"/>
    <property type="match status" value="1"/>
</dbReference>
<dbReference type="Pfam" id="PF00262">
    <property type="entry name" value="Calreticulin"/>
    <property type="match status" value="1"/>
</dbReference>
<feature type="disulfide bond" evidence="8">
    <location>
        <begin position="142"/>
        <end position="176"/>
    </location>
</feature>
<dbReference type="SUPFAM" id="SSF49899">
    <property type="entry name" value="Concanavalin A-like lectins/glucanases"/>
    <property type="match status" value="2"/>
</dbReference>
<feature type="compositionally biased region" description="Acidic residues" evidence="10">
    <location>
        <begin position="281"/>
        <end position="293"/>
    </location>
</feature>
<dbReference type="Gene3D" id="2.60.120.200">
    <property type="match status" value="1"/>
</dbReference>
<protein>
    <recommendedName>
        <fullName evidence="13">Calnexin</fullName>
    </recommendedName>
</protein>
<evidence type="ECO:0000256" key="1">
    <source>
        <dbReference type="ARBA" id="ARBA00004115"/>
    </source>
</evidence>
<dbReference type="PANTHER" id="PTHR11073">
    <property type="entry name" value="CALRETICULIN AND CALNEXIN"/>
    <property type="match status" value="1"/>
</dbReference>
<proteinExistence type="inferred from homology"/>
<evidence type="ECO:0000256" key="7">
    <source>
        <dbReference type="ARBA" id="ARBA00023186"/>
    </source>
</evidence>
<dbReference type="InterPro" id="IPR013320">
    <property type="entry name" value="ConA-like_dom_sf"/>
</dbReference>
<gene>
    <name evidence="11" type="ORF">DL764_007048</name>
</gene>
<evidence type="ECO:0000256" key="3">
    <source>
        <dbReference type="ARBA" id="ARBA00022692"/>
    </source>
</evidence>
<feature type="signal peptide" evidence="9">
    <location>
        <begin position="1"/>
        <end position="18"/>
    </location>
</feature>
<dbReference type="InterPro" id="IPR018124">
    <property type="entry name" value="Calret/calnex_CS"/>
</dbReference>
<dbReference type="SUPFAM" id="SSF63887">
    <property type="entry name" value="P-domain of calnexin/calreticulin"/>
    <property type="match status" value="1"/>
</dbReference>
<feature type="region of interest" description="Disordered" evidence="10">
    <location>
        <begin position="241"/>
        <end position="324"/>
    </location>
</feature>
<dbReference type="GO" id="GO:0051082">
    <property type="term" value="F:unfolded protein binding"/>
    <property type="evidence" value="ECO:0007669"/>
    <property type="project" value="InterPro"/>
</dbReference>
<dbReference type="OrthoDB" id="1938156at2759"/>
<evidence type="ECO:0000256" key="9">
    <source>
        <dbReference type="RuleBase" id="RU362126"/>
    </source>
</evidence>
<comment type="subcellular location">
    <subcellularLocation>
        <location evidence="1">Endoplasmic reticulum membrane</location>
        <topology evidence="1">Single-pass type I membrane protein</topology>
    </subcellularLocation>
</comment>
<feature type="compositionally biased region" description="Basic and acidic residues" evidence="10">
    <location>
        <begin position="259"/>
        <end position="280"/>
    </location>
</feature>
<keyword evidence="3 9" id="KW-0812">Transmembrane</keyword>
<feature type="compositionally biased region" description="Low complexity" evidence="10">
    <location>
        <begin position="22"/>
        <end position="34"/>
    </location>
</feature>
<evidence type="ECO:0000256" key="10">
    <source>
        <dbReference type="SAM" id="MobiDB-lite"/>
    </source>
</evidence>
<dbReference type="PANTHER" id="PTHR11073:SF1">
    <property type="entry name" value="CALNEXIN 14D-RELATED"/>
    <property type="match status" value="1"/>
</dbReference>
<reference evidence="11 12" key="1">
    <citation type="submission" date="2018-06" db="EMBL/GenBank/DDBJ databases">
        <title>Complete Genomes of Monosporascus.</title>
        <authorList>
            <person name="Robinson A.J."/>
            <person name="Natvig D.O."/>
        </authorList>
    </citation>
    <scope>NUCLEOTIDE SEQUENCE [LARGE SCALE GENOMIC DNA]</scope>
    <source>
        <strain evidence="11 12">CBS 110550</strain>
    </source>
</reference>
<feature type="region of interest" description="Disordered" evidence="10">
    <location>
        <begin position="22"/>
        <end position="41"/>
    </location>
</feature>
<dbReference type="InterPro" id="IPR009033">
    <property type="entry name" value="Calreticulin/calnexin_P_dom_sf"/>
</dbReference>
<dbReference type="PROSITE" id="PS00803">
    <property type="entry name" value="CALRETICULIN_1"/>
    <property type="match status" value="1"/>
</dbReference>
<dbReference type="GO" id="GO:0006457">
    <property type="term" value="P:protein folding"/>
    <property type="evidence" value="ECO:0007669"/>
    <property type="project" value="InterPro"/>
</dbReference>
<evidence type="ECO:0000256" key="6">
    <source>
        <dbReference type="ARBA" id="ARBA00023136"/>
    </source>
</evidence>
<dbReference type="GO" id="GO:0005789">
    <property type="term" value="C:endoplasmic reticulum membrane"/>
    <property type="evidence" value="ECO:0007669"/>
    <property type="project" value="UniProtKB-SubCell"/>
</dbReference>
<dbReference type="EMBL" id="QJNU01000455">
    <property type="protein sequence ID" value="RYO98541.1"/>
    <property type="molecule type" value="Genomic_DNA"/>
</dbReference>
<organism evidence="11 12">
    <name type="scientific">Monosporascus ibericus</name>
    <dbReference type="NCBI Taxonomy" id="155417"/>
    <lineage>
        <taxon>Eukaryota</taxon>
        <taxon>Fungi</taxon>
        <taxon>Dikarya</taxon>
        <taxon>Ascomycota</taxon>
        <taxon>Pezizomycotina</taxon>
        <taxon>Sordariomycetes</taxon>
        <taxon>Xylariomycetidae</taxon>
        <taxon>Xylariales</taxon>
        <taxon>Xylariales incertae sedis</taxon>
        <taxon>Monosporascus</taxon>
    </lineage>
</organism>
<keyword evidence="7 9" id="KW-0143">Chaperone</keyword>
<dbReference type="Gene3D" id="2.10.250.10">
    <property type="entry name" value="Calreticulin/calnexin, P domain"/>
    <property type="match status" value="1"/>
</dbReference>
<keyword evidence="9" id="KW-0732">Signal</keyword>
<dbReference type="PROSITE" id="PS00804">
    <property type="entry name" value="CALRETICULIN_2"/>
    <property type="match status" value="1"/>
</dbReference>
<feature type="region of interest" description="Disordered" evidence="10">
    <location>
        <begin position="537"/>
        <end position="616"/>
    </location>
</feature>
<evidence type="ECO:0000256" key="5">
    <source>
        <dbReference type="ARBA" id="ARBA00022989"/>
    </source>
</evidence>
<keyword evidence="5 9" id="KW-1133">Transmembrane helix</keyword>
<evidence type="ECO:0000256" key="2">
    <source>
        <dbReference type="ARBA" id="ARBA00010983"/>
    </source>
</evidence>
<evidence type="ECO:0000313" key="11">
    <source>
        <dbReference type="EMBL" id="RYO98541.1"/>
    </source>
</evidence>
<dbReference type="PRINTS" id="PR00626">
    <property type="entry name" value="CALRETICULIN"/>
</dbReference>
<keyword evidence="4 9" id="KW-0256">Endoplasmic reticulum</keyword>
<evidence type="ECO:0000256" key="8">
    <source>
        <dbReference type="PIRSR" id="PIRSR601580-3"/>
    </source>
</evidence>
<feature type="chain" id="PRO_5020939104" description="Calnexin" evidence="9">
    <location>
        <begin position="19"/>
        <end position="633"/>
    </location>
</feature>
<dbReference type="AlphaFoldDB" id="A0A4Q4T6M4"/>
<dbReference type="FunFam" id="2.60.120.200:FF:000011">
    <property type="entry name" value="Probable calnexin"/>
    <property type="match status" value="1"/>
</dbReference>
<keyword evidence="8" id="KW-1015">Disulfide bond</keyword>
<evidence type="ECO:0000256" key="4">
    <source>
        <dbReference type="ARBA" id="ARBA00022824"/>
    </source>
</evidence>
<dbReference type="FunFam" id="2.10.250.10:FF:000001">
    <property type="entry name" value="Calnexin homolog"/>
    <property type="match status" value="1"/>
</dbReference>
<dbReference type="GO" id="GO:0036503">
    <property type="term" value="P:ERAD pathway"/>
    <property type="evidence" value="ECO:0007669"/>
    <property type="project" value="TreeGrafter"/>
</dbReference>
<sequence>MKFTAAITAAVLAFSVHAEESSAAAEESSTTSSSIELPTFTPTTLKSSTGFIEQFTDGWEERWKPSHAKKETTGTDEEWAYVGEWAVEEPYVLKGMEGDKGLVVKDKAAHHAISAKLPKKIDNTGKTLVVQYEVKLQKGLECGGAYMKLLRENKALHQEEFSNTTPYVIMFGPDKCGSTNKVHFIFNHKNPKTGEYEEKHLDAAPIATIAKTTELYTLLVHPNNTFTIQKNHDTVREGSLLDQFKPSVNPPEEIDDPDDTKPEDWVDEARIPDPDAKKPEDWDEDAPYEIVDEEATKPEDWLEEEPLTVPDPEAEKPEDWDDEEDGDWIPPTVPNPKCADVSGCGPWTQPMKKNPDYKGKWTAPYIDNPAYKGPWAPRKIKNPDYFEDKTPANFEPIGALGFEIWTMQNDIMFDNIYVGHSIEEANQLAAETFDKKHPVEKALEEAEKPKKDDKPKSPSELRFLDDPVEYVKEKLDLFLTIAANDPIQAMKFVPEVPTAIGGLLVTIVALIGIFTAGGSAPAPVKKAAADAKSKATEAKDKAAEAVSTGAENVKAEANKRTKNQSSGGHCATPPSSSAAAASAAGASLPSSSAPAPLRESRPSGSTGAPARGAPWEDWRTEVLDWEGLLRLLG</sequence>
<keyword evidence="12" id="KW-1185">Reference proteome</keyword>
<keyword evidence="6 9" id="KW-0472">Membrane</keyword>
<comment type="caution">
    <text evidence="11">The sequence shown here is derived from an EMBL/GenBank/DDBJ whole genome shotgun (WGS) entry which is preliminary data.</text>
</comment>
<comment type="similarity">
    <text evidence="2 9">Belongs to the calreticulin family.</text>
</comment>
<dbReference type="InterPro" id="IPR001580">
    <property type="entry name" value="Calret/calnex"/>
</dbReference>
<feature type="compositionally biased region" description="Low complexity" evidence="10">
    <location>
        <begin position="571"/>
        <end position="597"/>
    </location>
</feature>
<dbReference type="STRING" id="155417.A0A4Q4T6M4"/>
<dbReference type="GO" id="GO:0005509">
    <property type="term" value="F:calcium ion binding"/>
    <property type="evidence" value="ECO:0007669"/>
    <property type="project" value="InterPro"/>
</dbReference>
<accession>A0A4Q4T6M4</accession>
<feature type="transmembrane region" description="Helical" evidence="9">
    <location>
        <begin position="496"/>
        <end position="516"/>
    </location>
</feature>
<dbReference type="Proteomes" id="UP000293360">
    <property type="component" value="Unassembled WGS sequence"/>
</dbReference>